<gene>
    <name evidence="1" type="ORF">ACFFK8_04460</name>
</gene>
<name>A0ABV5ZKF1_9BACT</name>
<dbReference type="Proteomes" id="UP001589688">
    <property type="component" value="Unassembled WGS sequence"/>
</dbReference>
<protein>
    <submittedName>
        <fullName evidence="1">Uncharacterized protein</fullName>
    </submittedName>
</protein>
<evidence type="ECO:0000313" key="2">
    <source>
        <dbReference type="Proteomes" id="UP001589688"/>
    </source>
</evidence>
<keyword evidence="2" id="KW-1185">Reference proteome</keyword>
<comment type="caution">
    <text evidence="1">The sequence shown here is derived from an EMBL/GenBank/DDBJ whole genome shotgun (WGS) entry which is preliminary data.</text>
</comment>
<evidence type="ECO:0000313" key="1">
    <source>
        <dbReference type="EMBL" id="MFB9897084.1"/>
    </source>
</evidence>
<reference evidence="1 2" key="1">
    <citation type="submission" date="2024-09" db="EMBL/GenBank/DDBJ databases">
        <authorList>
            <person name="Sun Q."/>
            <person name="Mori K."/>
        </authorList>
    </citation>
    <scope>NUCLEOTIDE SEQUENCE [LARGE SCALE GENOMIC DNA]</scope>
    <source>
        <strain evidence="1 2">ATCC 51272</strain>
    </source>
</reference>
<dbReference type="RefSeq" id="WP_005846967.1">
    <property type="nucleotide sequence ID" value="NZ_JBHLZF010000001.1"/>
</dbReference>
<proteinExistence type="predicted"/>
<accession>A0ABV5ZKF1</accession>
<dbReference type="EMBL" id="JBHLZF010000001">
    <property type="protein sequence ID" value="MFB9897084.1"/>
    <property type="molecule type" value="Genomic_DNA"/>
</dbReference>
<organism evidence="1 2">
    <name type="scientific">Hallella seregens ATCC 51272</name>
    <dbReference type="NCBI Taxonomy" id="1336250"/>
    <lineage>
        <taxon>Bacteria</taxon>
        <taxon>Pseudomonadati</taxon>
        <taxon>Bacteroidota</taxon>
        <taxon>Bacteroidia</taxon>
        <taxon>Bacteroidales</taxon>
        <taxon>Prevotellaceae</taxon>
        <taxon>Hallella</taxon>
    </lineage>
</organism>
<sequence length="51" mass="5865">MKKIYLRPAIKVIQMSPLEMIAMSGNFKETKTEEVDIYLDDDKAIDGNCAW</sequence>